<dbReference type="Pfam" id="PF04326">
    <property type="entry name" value="SLFN_AlbA_2"/>
    <property type="match status" value="1"/>
</dbReference>
<accession>A0A2T8HHC2</accession>
<keyword evidence="3" id="KW-1185">Reference proteome</keyword>
<dbReference type="AlphaFoldDB" id="A0A2T8HHC2"/>
<dbReference type="InterPro" id="IPR007421">
    <property type="entry name" value="Schlafen_AlbA_2_dom"/>
</dbReference>
<sequence length="307" mass="35399">MPNLPNFFEKDDYNIDDIKLLIQQEAEESINIDFKSSGSLDKSDNKKKEIGKDISSFANSDGGIIVYGLSEKDHKASEIDFVEGNVYTKEWLEQVISSKISPRINNLKIYPIRFEGDISKSVYIVKIPKSNSVHMNTDKKYYRRYNFESVAMEEYEVSNLYSRVNATELDLEELEVRTKNSVKTAQKLTSTRVVLRIAIRNTSRSLEKDYKLEVQVPKTFFRNVIGMTQGDQHKVNSENGMDIYSIPNKSTLFPGEKDYLFTIEFPVNRIDEGIFNESLTAILYYTNGTKVKEFNLRSTFDTLGWNT</sequence>
<dbReference type="RefSeq" id="WP_116776107.1">
    <property type="nucleotide sequence ID" value="NZ_QDKG01000004.1"/>
</dbReference>
<comment type="caution">
    <text evidence="2">The sequence shown here is derived from an EMBL/GenBank/DDBJ whole genome shotgun (WGS) entry which is preliminary data.</text>
</comment>
<feature type="domain" description="Schlafen AlbA-2" evidence="1">
    <location>
        <begin position="28"/>
        <end position="152"/>
    </location>
</feature>
<organism evidence="2 3">
    <name type="scientific">Sphingobacterium corticibacter</name>
    <dbReference type="NCBI Taxonomy" id="2171749"/>
    <lineage>
        <taxon>Bacteria</taxon>
        <taxon>Pseudomonadati</taxon>
        <taxon>Bacteroidota</taxon>
        <taxon>Sphingobacteriia</taxon>
        <taxon>Sphingobacteriales</taxon>
        <taxon>Sphingobacteriaceae</taxon>
        <taxon>Sphingobacterium</taxon>
    </lineage>
</organism>
<name>A0A2T8HHC2_9SPHI</name>
<evidence type="ECO:0000259" key="1">
    <source>
        <dbReference type="Pfam" id="PF04326"/>
    </source>
</evidence>
<gene>
    <name evidence="2" type="ORF">DC487_11350</name>
</gene>
<dbReference type="Gene3D" id="3.30.950.30">
    <property type="entry name" value="Schlafen, AAA domain"/>
    <property type="match status" value="1"/>
</dbReference>
<dbReference type="EMBL" id="QDKG01000004">
    <property type="protein sequence ID" value="PVH24722.1"/>
    <property type="molecule type" value="Genomic_DNA"/>
</dbReference>
<dbReference type="OrthoDB" id="9768354at2"/>
<dbReference type="InterPro" id="IPR038461">
    <property type="entry name" value="Schlafen_AlbA_2_dom_sf"/>
</dbReference>
<evidence type="ECO:0000313" key="3">
    <source>
        <dbReference type="Proteomes" id="UP000245627"/>
    </source>
</evidence>
<reference evidence="2 3" key="1">
    <citation type="submission" date="2018-04" db="EMBL/GenBank/DDBJ databases">
        <title>Sphingobacterium cortibacter sp. nov.</title>
        <authorList>
            <person name="Li Y."/>
        </authorList>
    </citation>
    <scope>NUCLEOTIDE SEQUENCE [LARGE SCALE GENOMIC DNA]</scope>
    <source>
        <strain evidence="2 3">2c-3</strain>
    </source>
</reference>
<dbReference type="Proteomes" id="UP000245627">
    <property type="component" value="Unassembled WGS sequence"/>
</dbReference>
<evidence type="ECO:0000313" key="2">
    <source>
        <dbReference type="EMBL" id="PVH24722.1"/>
    </source>
</evidence>
<dbReference type="PANTHER" id="PTHR30595:SF6">
    <property type="entry name" value="SCHLAFEN ALBA-2 DOMAIN-CONTAINING PROTEIN"/>
    <property type="match status" value="1"/>
</dbReference>
<proteinExistence type="predicted"/>
<protein>
    <recommendedName>
        <fullName evidence="1">Schlafen AlbA-2 domain-containing protein</fullName>
    </recommendedName>
</protein>
<dbReference type="PANTHER" id="PTHR30595">
    <property type="entry name" value="GLPR-RELATED TRANSCRIPTIONAL REPRESSOR"/>
    <property type="match status" value="1"/>
</dbReference>